<dbReference type="Proteomes" id="UP000234530">
    <property type="component" value="Chromosome"/>
</dbReference>
<dbReference type="KEGG" id="pzh:CX676_17970"/>
<organism evidence="1 2">
    <name type="scientific">Paracoccus zhejiangensis</name>
    <dbReference type="NCBI Taxonomy" id="1077935"/>
    <lineage>
        <taxon>Bacteria</taxon>
        <taxon>Pseudomonadati</taxon>
        <taxon>Pseudomonadota</taxon>
        <taxon>Alphaproteobacteria</taxon>
        <taxon>Rhodobacterales</taxon>
        <taxon>Paracoccaceae</taxon>
        <taxon>Paracoccus</taxon>
    </lineage>
</organism>
<reference evidence="1 2" key="1">
    <citation type="journal article" date="2013" name="Antonie Van Leeuwenhoek">
        <title>Paracoccus zhejiangensis sp. nov., isolated from activated sludge in wastewater-treatment system.</title>
        <authorList>
            <person name="Wu Z.G."/>
            <person name="Zhang D.F."/>
            <person name="Liu Y.L."/>
            <person name="Wang F."/>
            <person name="Jiang X."/>
            <person name="Li C."/>
            <person name="Li S.P."/>
            <person name="Hong Q."/>
            <person name="Li W.J."/>
        </authorList>
    </citation>
    <scope>NUCLEOTIDE SEQUENCE [LARGE SCALE GENOMIC DNA]</scope>
    <source>
        <strain evidence="1 2">J6</strain>
    </source>
</reference>
<evidence type="ECO:0000313" key="1">
    <source>
        <dbReference type="EMBL" id="AUH65815.1"/>
    </source>
</evidence>
<dbReference type="Pfam" id="PF07799">
    <property type="entry name" value="DUF1643"/>
    <property type="match status" value="1"/>
</dbReference>
<proteinExistence type="predicted"/>
<evidence type="ECO:0000313" key="2">
    <source>
        <dbReference type="Proteomes" id="UP000234530"/>
    </source>
</evidence>
<dbReference type="EMBL" id="CP025430">
    <property type="protein sequence ID" value="AUH65815.1"/>
    <property type="molecule type" value="Genomic_DNA"/>
</dbReference>
<sequence length="173" mass="19178">MTQPDVVIRRHRTGPVRSFAAYSPCEAYRYVLSRRWAAGPALLYVMLNPSTATEFANDPTIERCERRARALGYAGLGVVNLFAYRAKRPEDLMRAEDPVGPLNEAAIRLALRRADGVLCAWGSHGSHRGQDARLLSLLRQSGRPLLHLGLTKSGAPRHPLYVAYARSPEAWTG</sequence>
<evidence type="ECO:0008006" key="3">
    <source>
        <dbReference type="Google" id="ProtNLM"/>
    </source>
</evidence>
<dbReference type="InterPro" id="IPR012441">
    <property type="entry name" value="DUF1643"/>
</dbReference>
<dbReference type="OrthoDB" id="9807577at2"/>
<protein>
    <recommendedName>
        <fullName evidence="3">DUF1643 domain-containing protein</fullName>
    </recommendedName>
</protein>
<keyword evidence="2" id="KW-1185">Reference proteome</keyword>
<gene>
    <name evidence="1" type="ORF">CX676_17970</name>
</gene>
<dbReference type="RefSeq" id="WP_101753787.1">
    <property type="nucleotide sequence ID" value="NZ_CP025430.1"/>
</dbReference>
<dbReference type="AlphaFoldDB" id="A0A2H5F2P1"/>
<accession>A0A2H5F2P1</accession>
<name>A0A2H5F2P1_9RHOB</name>